<feature type="region of interest" description="Disordered" evidence="12">
    <location>
        <begin position="821"/>
        <end position="847"/>
    </location>
</feature>
<evidence type="ECO:0000259" key="13">
    <source>
        <dbReference type="PROSITE" id="PS50235"/>
    </source>
</evidence>
<dbReference type="GO" id="GO:0005829">
    <property type="term" value="C:cytosol"/>
    <property type="evidence" value="ECO:0007669"/>
    <property type="project" value="TreeGrafter"/>
</dbReference>
<feature type="domain" description="UBP-type" evidence="14">
    <location>
        <begin position="33"/>
        <end position="163"/>
    </location>
</feature>
<dbReference type="Gramene" id="OIV97458">
    <property type="protein sequence ID" value="OIV97458"/>
    <property type="gene ID" value="TanjilG_10982"/>
</dbReference>
<dbReference type="SUPFAM" id="SSF57850">
    <property type="entry name" value="RING/U-box"/>
    <property type="match status" value="1"/>
</dbReference>
<feature type="compositionally biased region" description="Polar residues" evidence="12">
    <location>
        <begin position="821"/>
        <end position="830"/>
    </location>
</feature>
<keyword evidence="8" id="KW-0862">Zinc</keyword>
<dbReference type="GO" id="GO:0004843">
    <property type="term" value="F:cysteine-type deubiquitinase activity"/>
    <property type="evidence" value="ECO:0007669"/>
    <property type="project" value="UniProtKB-UniRule"/>
</dbReference>
<dbReference type="SMART" id="SM00290">
    <property type="entry name" value="ZnF_UBP"/>
    <property type="match status" value="1"/>
</dbReference>
<dbReference type="PANTHER" id="PTHR24006:SF781">
    <property type="entry name" value="LD34905P"/>
    <property type="match status" value="1"/>
</dbReference>
<dbReference type="InterPro" id="IPR001607">
    <property type="entry name" value="Znf_UBP"/>
</dbReference>
<dbReference type="PROSITE" id="PS00973">
    <property type="entry name" value="USP_2"/>
    <property type="match status" value="1"/>
</dbReference>
<evidence type="ECO:0000259" key="14">
    <source>
        <dbReference type="PROSITE" id="PS50271"/>
    </source>
</evidence>
<evidence type="ECO:0000256" key="2">
    <source>
        <dbReference type="ARBA" id="ARBA00009085"/>
    </source>
</evidence>
<dbReference type="SUPFAM" id="SSF54001">
    <property type="entry name" value="Cysteine proteinases"/>
    <property type="match status" value="1"/>
</dbReference>
<dbReference type="GO" id="GO:0005634">
    <property type="term" value="C:nucleus"/>
    <property type="evidence" value="ECO:0007669"/>
    <property type="project" value="TreeGrafter"/>
</dbReference>
<evidence type="ECO:0000256" key="4">
    <source>
        <dbReference type="ARBA" id="ARBA00022723"/>
    </source>
</evidence>
<evidence type="ECO:0000256" key="3">
    <source>
        <dbReference type="ARBA" id="ARBA00022670"/>
    </source>
</evidence>
<evidence type="ECO:0000256" key="12">
    <source>
        <dbReference type="SAM" id="MobiDB-lite"/>
    </source>
</evidence>
<feature type="domain" description="USP" evidence="13">
    <location>
        <begin position="212"/>
        <end position="980"/>
    </location>
</feature>
<keyword evidence="5 10" id="KW-0863">Zinc-finger</keyword>
<evidence type="ECO:0000256" key="9">
    <source>
        <dbReference type="ARBA" id="ARBA00058678"/>
    </source>
</evidence>
<dbReference type="InterPro" id="IPR038765">
    <property type="entry name" value="Papain-like_cys_pep_sf"/>
</dbReference>
<feature type="compositionally biased region" description="Polar residues" evidence="12">
    <location>
        <begin position="412"/>
        <end position="426"/>
    </location>
</feature>
<dbReference type="GO" id="GO:0016579">
    <property type="term" value="P:protein deubiquitination"/>
    <property type="evidence" value="ECO:0007669"/>
    <property type="project" value="InterPro"/>
</dbReference>
<evidence type="ECO:0000256" key="1">
    <source>
        <dbReference type="ARBA" id="ARBA00000707"/>
    </source>
</evidence>
<proteinExistence type="inferred from homology"/>
<gene>
    <name evidence="15" type="ORF">TanjilG_10981</name>
    <name evidence="16" type="ORF">TanjilG_10982</name>
</gene>
<evidence type="ECO:0000256" key="10">
    <source>
        <dbReference type="PROSITE-ProRule" id="PRU00502"/>
    </source>
</evidence>
<name>A0A1J7GT42_LUPAN</name>
<feature type="compositionally biased region" description="Polar residues" evidence="12">
    <location>
        <begin position="455"/>
        <end position="465"/>
    </location>
</feature>
<dbReference type="PROSITE" id="PS50271">
    <property type="entry name" value="ZF_UBP"/>
    <property type="match status" value="1"/>
</dbReference>
<dbReference type="Gene3D" id="3.30.40.10">
    <property type="entry name" value="Zinc/RING finger domain, C3HC4 (zinc finger)"/>
    <property type="match status" value="1"/>
</dbReference>
<dbReference type="FunFam" id="3.30.40.10:FF:000900">
    <property type="entry name" value="Ubiquitinyl hydrolase 1"/>
    <property type="match status" value="1"/>
</dbReference>
<dbReference type="EMBL" id="KV861979">
    <property type="protein sequence ID" value="OIV97458.1"/>
    <property type="molecule type" value="Genomic_DNA"/>
</dbReference>
<evidence type="ECO:0000313" key="17">
    <source>
        <dbReference type="Proteomes" id="UP000188354"/>
    </source>
</evidence>
<accession>A0A1J7GT42</accession>
<dbReference type="InterPro" id="IPR001394">
    <property type="entry name" value="Peptidase_C19_UCH"/>
</dbReference>
<reference evidence="15 17" key="1">
    <citation type="journal article" date="2017" name="Plant Biotechnol. J.">
        <title>A comprehensive draft genome sequence for lupin (Lupinus angustifolius), an emerging health food: insights into plant-microbe interactions and legume evolution.</title>
        <authorList>
            <person name="Hane J.K."/>
            <person name="Ming Y."/>
            <person name="Kamphuis L.G."/>
            <person name="Nelson M.N."/>
            <person name="Garg G."/>
            <person name="Atkins C.A."/>
            <person name="Bayer P.E."/>
            <person name="Bravo A."/>
            <person name="Bringans S."/>
            <person name="Cannon S."/>
            <person name="Edwards D."/>
            <person name="Foley R."/>
            <person name="Gao L.L."/>
            <person name="Harrison M.J."/>
            <person name="Huang W."/>
            <person name="Hurgobin B."/>
            <person name="Li S."/>
            <person name="Liu C.W."/>
            <person name="McGrath A."/>
            <person name="Morahan G."/>
            <person name="Murray J."/>
            <person name="Weller J."/>
            <person name="Jian J."/>
            <person name="Singh K.B."/>
        </authorList>
    </citation>
    <scope>NUCLEOTIDE SEQUENCE [LARGE SCALE GENOMIC DNA]</scope>
    <source>
        <strain evidence="17">cv. Tanjil</strain>
        <tissue evidence="15">Whole plant</tissue>
    </source>
</reference>
<dbReference type="Gramene" id="OIV97457">
    <property type="protein sequence ID" value="OIV97457"/>
    <property type="gene ID" value="TanjilG_10981"/>
</dbReference>
<keyword evidence="7 11" id="KW-0378">Hydrolase</keyword>
<dbReference type="KEGG" id="lang:109327944"/>
<dbReference type="KEGG" id="lang:109327942"/>
<evidence type="ECO:0000256" key="7">
    <source>
        <dbReference type="ARBA" id="ARBA00022801"/>
    </source>
</evidence>
<organism evidence="15 17">
    <name type="scientific">Lupinus angustifolius</name>
    <name type="common">Narrow-leaved blue lupine</name>
    <dbReference type="NCBI Taxonomy" id="3871"/>
    <lineage>
        <taxon>Eukaryota</taxon>
        <taxon>Viridiplantae</taxon>
        <taxon>Streptophyta</taxon>
        <taxon>Embryophyta</taxon>
        <taxon>Tracheophyta</taxon>
        <taxon>Spermatophyta</taxon>
        <taxon>Magnoliopsida</taxon>
        <taxon>eudicotyledons</taxon>
        <taxon>Gunneridae</taxon>
        <taxon>Pentapetalae</taxon>
        <taxon>rosids</taxon>
        <taxon>fabids</taxon>
        <taxon>Fabales</taxon>
        <taxon>Fabaceae</taxon>
        <taxon>Papilionoideae</taxon>
        <taxon>50 kb inversion clade</taxon>
        <taxon>genistoids sensu lato</taxon>
        <taxon>core genistoids</taxon>
        <taxon>Genisteae</taxon>
        <taxon>Lupinus</taxon>
    </lineage>
</organism>
<dbReference type="InterPro" id="IPR050164">
    <property type="entry name" value="Peptidase_C19"/>
</dbReference>
<dbReference type="GO" id="GO:0006508">
    <property type="term" value="P:proteolysis"/>
    <property type="evidence" value="ECO:0007669"/>
    <property type="project" value="UniProtKB-KW"/>
</dbReference>
<dbReference type="OrthoDB" id="2020758at2759"/>
<evidence type="ECO:0000256" key="5">
    <source>
        <dbReference type="ARBA" id="ARBA00022771"/>
    </source>
</evidence>
<dbReference type="PROSITE" id="PS50235">
    <property type="entry name" value="USP_3"/>
    <property type="match status" value="1"/>
</dbReference>
<evidence type="ECO:0000256" key="6">
    <source>
        <dbReference type="ARBA" id="ARBA00022786"/>
    </source>
</evidence>
<feature type="region of interest" description="Disordered" evidence="12">
    <location>
        <begin position="767"/>
        <end position="803"/>
    </location>
</feature>
<dbReference type="AlphaFoldDB" id="A0A1J7GT42"/>
<keyword evidence="17" id="KW-1185">Reference proteome</keyword>
<feature type="region of interest" description="Disordered" evidence="12">
    <location>
        <begin position="439"/>
        <end position="471"/>
    </location>
</feature>
<keyword evidence="4" id="KW-0479">Metal-binding</keyword>
<comment type="function">
    <text evidence="9">Recognizes and hydrolyzes the peptide bond at the C-terminal Gly of ubiquitin. Involved in the processing of poly-ubiquitin precursors as well as that of ubiquitinated proteins. Is involved in resistance to the arginine analog canavanine (CAN).</text>
</comment>
<comment type="catalytic activity">
    <reaction evidence="1 11">
        <text>Thiol-dependent hydrolysis of ester, thioester, amide, peptide and isopeptide bonds formed by the C-terminal Gly of ubiquitin (a 76-residue protein attached to proteins as an intracellular targeting signal).</text>
        <dbReference type="EC" id="3.4.19.12"/>
    </reaction>
</comment>
<dbReference type="InterPro" id="IPR013083">
    <property type="entry name" value="Znf_RING/FYVE/PHD"/>
</dbReference>
<dbReference type="InterPro" id="IPR018200">
    <property type="entry name" value="USP_CS"/>
</dbReference>
<protein>
    <recommendedName>
        <fullName evidence="11">Ubiquitin carboxyl-terminal hydrolase</fullName>
        <ecNumber evidence="11">3.4.19.12</ecNumber>
    </recommendedName>
</protein>
<dbReference type="STRING" id="3871.A0A1J7GT42"/>
<evidence type="ECO:0000256" key="8">
    <source>
        <dbReference type="ARBA" id="ARBA00022833"/>
    </source>
</evidence>
<evidence type="ECO:0000313" key="16">
    <source>
        <dbReference type="EMBL" id="OIV97458.1"/>
    </source>
</evidence>
<dbReference type="Proteomes" id="UP000188354">
    <property type="component" value="Chromosome LG15"/>
</dbReference>
<feature type="compositionally biased region" description="Basic and acidic residues" evidence="12">
    <location>
        <begin position="772"/>
        <end position="785"/>
    </location>
</feature>
<feature type="compositionally biased region" description="Basic residues" evidence="12">
    <location>
        <begin position="372"/>
        <end position="399"/>
    </location>
</feature>
<comment type="similarity">
    <text evidence="2 11">Belongs to the peptidase C19 family.</text>
</comment>
<keyword evidence="6 11" id="KW-0833">Ubl conjugation pathway</keyword>
<dbReference type="PROSITE" id="PS00972">
    <property type="entry name" value="USP_1"/>
    <property type="match status" value="1"/>
</dbReference>
<dbReference type="EMBL" id="KV861979">
    <property type="protein sequence ID" value="OIV97457.1"/>
    <property type="molecule type" value="Genomic_DNA"/>
</dbReference>
<evidence type="ECO:0000256" key="11">
    <source>
        <dbReference type="RuleBase" id="RU366025"/>
    </source>
</evidence>
<dbReference type="Pfam" id="PF02148">
    <property type="entry name" value="zf-UBP"/>
    <property type="match status" value="1"/>
</dbReference>
<dbReference type="GO" id="GO:0008270">
    <property type="term" value="F:zinc ion binding"/>
    <property type="evidence" value="ECO:0007669"/>
    <property type="project" value="UniProtKB-KW"/>
</dbReference>
<keyword evidence="3 11" id="KW-0645">Protease</keyword>
<dbReference type="OMA" id="ACDIKSE"/>
<keyword evidence="11" id="KW-0788">Thiol protease</keyword>
<feature type="region of interest" description="Disordered" evidence="12">
    <location>
        <begin position="366"/>
        <end position="426"/>
    </location>
</feature>
<dbReference type="EC" id="3.4.19.12" evidence="11"/>
<dbReference type="PANTHER" id="PTHR24006">
    <property type="entry name" value="UBIQUITIN CARBOXYL-TERMINAL HYDROLASE"/>
    <property type="match status" value="1"/>
</dbReference>
<feature type="compositionally biased region" description="Acidic residues" evidence="12">
    <location>
        <begin position="831"/>
        <end position="842"/>
    </location>
</feature>
<dbReference type="Pfam" id="PF00443">
    <property type="entry name" value="UCH"/>
    <property type="match status" value="1"/>
</dbReference>
<sequence length="980" mass="106931">MGKKVRKKSRIAVKDKEITTGSVSVSVTKDTNNSCPHLLRGVNLNTLSTKIASSSQVRCEDCAERRGNKGKGKHAKNKASSDSKSDSKAIWVCLDCAQFTCGGVGLPTSSQCHAGRHASLTRHPLAIHLEKPQLCWCFHCKMPIQLDRLEETDEASRLLSGAVKLLKGRPSGKTPLDTEDVHIGDGSVTSEIKSKILFTTTNSYVQGGYVARGMVNLGNTCFFNSIMQVLLAMNKLRNNFLNFDAPVEGALTSSLKKLFNETNPESGLRNNINPRSFFGCVCSKYPQFRGYQQHDSHEYLRCLLDGLSTEELAARKQNGSPKKDGTTPNNTLVDALFGGQISSTVCCIDCGHFSTVYEPFLDLSLPVPTKKPPPRKAQHVSRTKKSKLPPKKGGKTRYKGNKDASPLPVQSLLKQSPSHVSSCPAQSNISSVAGEMLGSSADSSVLGSGEVSSMADKQNSSSPNSVAVEESQHTLQVLDNATEETLASADDFTWLDFVEAGTVVDEGDSISQKEDTPEVHETKNNNECLKELHVQAASCESSGSFCFLKDEEDQNLRPDSSSANRWEDEVPLQVQGSEVLLLPYKEESSSAAEITGDDREASSSVLGCAQEEIEFDGLGDLFDEPETVFAGPAPRPSSSGGVKEAGFIVGNNNSESDPDEVDDADTPVSVESCLAHFIKPELLSDDNAWHCENCSKTHRQKMETYTQAKNASDGNETRCHNEPGYAACSVKVGGIGNGDMGNEKNVESSVSHVKLDTKLESGQIDELNTNTNDRDHGTLGMKDNEELQSSGSHKACNEESCDRPPADSCTTLHMIGTVQKGDTQMLGQDNNDSDECSEEEASSESVKVKRDATKRVLIYKAPPVLTIHLKRFSQDARGRLSKLNGHVSFRERMDLRPYMNPGCISEENYEYNLVGVVEHSGSMRGGHYVAYVRGGQRNRGKADKEVEGSTWYHASDAYVREVSFNEVLRCEAYILFYEKN</sequence>
<dbReference type="InterPro" id="IPR028889">
    <property type="entry name" value="USP"/>
</dbReference>
<dbReference type="Gene3D" id="3.90.70.10">
    <property type="entry name" value="Cysteine proteinases"/>
    <property type="match status" value="3"/>
</dbReference>
<evidence type="ECO:0000313" key="15">
    <source>
        <dbReference type="EMBL" id="OIV97457.1"/>
    </source>
</evidence>